<keyword evidence="8" id="KW-0472">Membrane</keyword>
<feature type="region of interest" description="Disordered" evidence="14">
    <location>
        <begin position="109"/>
        <end position="133"/>
    </location>
</feature>
<dbReference type="InterPro" id="IPR004835">
    <property type="entry name" value="Chitin_synth"/>
</dbReference>
<keyword evidence="10 13" id="KW-0961">Cell wall biogenesis/degradation</keyword>
<evidence type="ECO:0000256" key="9">
    <source>
        <dbReference type="ARBA" id="ARBA00023180"/>
    </source>
</evidence>
<dbReference type="GO" id="GO:0071555">
    <property type="term" value="P:cell wall organization"/>
    <property type="evidence" value="ECO:0007669"/>
    <property type="project" value="UniProtKB-KW"/>
</dbReference>
<dbReference type="GO" id="GO:0030428">
    <property type="term" value="C:cell septum"/>
    <property type="evidence" value="ECO:0007669"/>
    <property type="project" value="TreeGrafter"/>
</dbReference>
<evidence type="ECO:0000256" key="7">
    <source>
        <dbReference type="ARBA" id="ARBA00022989"/>
    </source>
</evidence>
<keyword evidence="7" id="KW-1133">Transmembrane helix</keyword>
<dbReference type="GO" id="GO:0005886">
    <property type="term" value="C:plasma membrane"/>
    <property type="evidence" value="ECO:0007669"/>
    <property type="project" value="UniProtKB-SubCell"/>
</dbReference>
<accession>A0A428QTY1</accession>
<evidence type="ECO:0000256" key="1">
    <source>
        <dbReference type="ARBA" id="ARBA00004651"/>
    </source>
</evidence>
<dbReference type="GO" id="GO:0004100">
    <property type="term" value="F:chitin synthase activity"/>
    <property type="evidence" value="ECO:0007669"/>
    <property type="project" value="UniProtKB-UniRule"/>
</dbReference>
<reference evidence="16 17" key="1">
    <citation type="submission" date="2017-06" db="EMBL/GenBank/DDBJ databases">
        <title>Comparative genomic analysis of Ambrosia Fusariam Clade fungi.</title>
        <authorList>
            <person name="Stajich J.E."/>
            <person name="Carrillo J."/>
            <person name="Kijimoto T."/>
            <person name="Eskalen A."/>
            <person name="O'Donnell K."/>
            <person name="Kasson M."/>
        </authorList>
    </citation>
    <scope>NUCLEOTIDE SEQUENCE [LARGE SCALE GENOMIC DNA]</scope>
    <source>
        <strain evidence="16 17">NRRL62584</strain>
    </source>
</reference>
<dbReference type="EC" id="2.4.1.16" evidence="2 13"/>
<comment type="function">
    <text evidence="13">Polymerizes chitin, a structural polymer of the cell wall and septum, by transferring the sugar moiety of UDP-GlcNAc to the non-reducing end of the growing chitin polymer.</text>
</comment>
<name>A0A428QTY1_9HYPO</name>
<feature type="region of interest" description="Disordered" evidence="14">
    <location>
        <begin position="1"/>
        <end position="86"/>
    </location>
</feature>
<organism evidence="16 17">
    <name type="scientific">Fusarium duplospermum</name>
    <dbReference type="NCBI Taxonomy" id="1325734"/>
    <lineage>
        <taxon>Eukaryota</taxon>
        <taxon>Fungi</taxon>
        <taxon>Dikarya</taxon>
        <taxon>Ascomycota</taxon>
        <taxon>Pezizomycotina</taxon>
        <taxon>Sordariomycetes</taxon>
        <taxon>Hypocreomycetidae</taxon>
        <taxon>Hypocreales</taxon>
        <taxon>Nectriaceae</taxon>
        <taxon>Fusarium</taxon>
        <taxon>Fusarium solani species complex</taxon>
    </lineage>
</organism>
<keyword evidence="3 13" id="KW-1003">Cell membrane</keyword>
<dbReference type="OrthoDB" id="26569at2759"/>
<evidence type="ECO:0000313" key="16">
    <source>
        <dbReference type="EMBL" id="RSL68688.1"/>
    </source>
</evidence>
<dbReference type="STRING" id="1325734.A0A428QTY1"/>
<comment type="catalytic activity">
    <reaction evidence="12">
        <text>[(1-&gt;4)-N-acetyl-beta-D-glucosaminyl](n) + UDP-N-acetyl-alpha-D-glucosamine = [(1-&gt;4)-N-acetyl-beta-D-glucosaminyl](n+1) + UDP + H(+)</text>
        <dbReference type="Rhea" id="RHEA:16637"/>
        <dbReference type="Rhea" id="RHEA-COMP:9593"/>
        <dbReference type="Rhea" id="RHEA-COMP:9595"/>
        <dbReference type="ChEBI" id="CHEBI:15378"/>
        <dbReference type="ChEBI" id="CHEBI:17029"/>
        <dbReference type="ChEBI" id="CHEBI:57705"/>
        <dbReference type="ChEBI" id="CHEBI:58223"/>
        <dbReference type="EC" id="2.4.1.16"/>
    </reaction>
    <physiologicalReaction direction="left-to-right" evidence="12">
        <dbReference type="Rhea" id="RHEA:16638"/>
    </physiologicalReaction>
</comment>
<comment type="caution">
    <text evidence="16">The sequence shown here is derived from an EMBL/GenBank/DDBJ whole genome shotgun (WGS) entry which is preliminary data.</text>
</comment>
<dbReference type="EMBL" id="NKCI01000016">
    <property type="protein sequence ID" value="RSL68688.1"/>
    <property type="molecule type" value="Genomic_DNA"/>
</dbReference>
<keyword evidence="6" id="KW-0812">Transmembrane</keyword>
<evidence type="ECO:0000256" key="2">
    <source>
        <dbReference type="ARBA" id="ARBA00012543"/>
    </source>
</evidence>
<evidence type="ECO:0000256" key="11">
    <source>
        <dbReference type="ARBA" id="ARBA00038055"/>
    </source>
</evidence>
<dbReference type="AlphaFoldDB" id="A0A428QTY1"/>
<comment type="subcellular location">
    <subcellularLocation>
        <location evidence="1 13">Cell membrane</location>
        <topology evidence="1 13">Multi-pass membrane protein</topology>
    </subcellularLocation>
</comment>
<evidence type="ECO:0000256" key="5">
    <source>
        <dbReference type="ARBA" id="ARBA00022679"/>
    </source>
</evidence>
<dbReference type="Pfam" id="PF08407">
    <property type="entry name" value="Chitin_synth_1N"/>
    <property type="match status" value="1"/>
</dbReference>
<dbReference type="InterPro" id="IPR013616">
    <property type="entry name" value="Chitin_synth_N"/>
</dbReference>
<evidence type="ECO:0000256" key="4">
    <source>
        <dbReference type="ARBA" id="ARBA00022676"/>
    </source>
</evidence>
<feature type="compositionally biased region" description="Polar residues" evidence="14">
    <location>
        <begin position="27"/>
        <end position="40"/>
    </location>
</feature>
<evidence type="ECO:0000256" key="10">
    <source>
        <dbReference type="ARBA" id="ARBA00023316"/>
    </source>
</evidence>
<proteinExistence type="inferred from homology"/>
<evidence type="ECO:0000256" key="12">
    <source>
        <dbReference type="ARBA" id="ARBA00049510"/>
    </source>
</evidence>
<dbReference type="GO" id="GO:0006031">
    <property type="term" value="P:chitin biosynthetic process"/>
    <property type="evidence" value="ECO:0007669"/>
    <property type="project" value="UniProtKB-UniRule"/>
</dbReference>
<sequence length="277" mass="31340">MYRTNGQPYDEGYPLHDLNPSYPPSPSQDGGSNLSSTNGQRFDANYDDRLNIPLYRNSPSPSGMRELTSSPSSGYYPLPPARAGANDTRDFEQYSLSDGFGYVRPSSAYNDPEESWIQRQQQPAPTTDGLRRKPTRRIKLVQGSVLSVNYPVPSAIVNTASPQYRGKEEFTYMRYTAATCGPNDFTIKNGYNLRPQMYNRHTELLVTITYYNEDKILLSRTLHGVMQNIRDIYNLKKSKFWNMGGPAWEKIVICLVFDGIDKVDKSVLDVLATIGVY</sequence>
<dbReference type="Pfam" id="PF01644">
    <property type="entry name" value="Chitin_synth_1"/>
    <property type="match status" value="1"/>
</dbReference>
<evidence type="ECO:0000256" key="14">
    <source>
        <dbReference type="SAM" id="MobiDB-lite"/>
    </source>
</evidence>
<dbReference type="PANTHER" id="PTHR22914:SF11">
    <property type="entry name" value="CHITIN SYNTHASE B"/>
    <property type="match status" value="1"/>
</dbReference>
<keyword evidence="5 13" id="KW-0808">Transferase</keyword>
<comment type="similarity">
    <text evidence="11">Belongs to the chitin synthase family. Class III subfamily.</text>
</comment>
<evidence type="ECO:0000256" key="8">
    <source>
        <dbReference type="ARBA" id="ARBA00023136"/>
    </source>
</evidence>
<evidence type="ECO:0000256" key="3">
    <source>
        <dbReference type="ARBA" id="ARBA00022475"/>
    </source>
</evidence>
<feature type="domain" description="Chitin synthase N-terminal" evidence="15">
    <location>
        <begin position="135"/>
        <end position="203"/>
    </location>
</feature>
<dbReference type="Proteomes" id="UP000288168">
    <property type="component" value="Unassembled WGS sequence"/>
</dbReference>
<keyword evidence="17" id="KW-1185">Reference proteome</keyword>
<evidence type="ECO:0000313" key="17">
    <source>
        <dbReference type="Proteomes" id="UP000288168"/>
    </source>
</evidence>
<evidence type="ECO:0000256" key="13">
    <source>
        <dbReference type="RuleBase" id="RU366040"/>
    </source>
</evidence>
<keyword evidence="9" id="KW-0325">Glycoprotein</keyword>
<evidence type="ECO:0000259" key="15">
    <source>
        <dbReference type="Pfam" id="PF08407"/>
    </source>
</evidence>
<protein>
    <recommendedName>
        <fullName evidence="2 13">Chitin synthase</fullName>
        <ecNumber evidence="2 13">2.4.1.16</ecNumber>
    </recommendedName>
</protein>
<gene>
    <name evidence="16" type="ORF">CEP54_002678</name>
</gene>
<keyword evidence="4 13" id="KW-0328">Glycosyltransferase</keyword>
<dbReference type="PANTHER" id="PTHR22914">
    <property type="entry name" value="CHITIN SYNTHASE"/>
    <property type="match status" value="1"/>
</dbReference>
<evidence type="ECO:0000256" key="6">
    <source>
        <dbReference type="ARBA" id="ARBA00022692"/>
    </source>
</evidence>